<evidence type="ECO:0000256" key="3">
    <source>
        <dbReference type="ARBA" id="ARBA00022833"/>
    </source>
</evidence>
<evidence type="ECO:0000313" key="7">
    <source>
        <dbReference type="Proteomes" id="UP000694620"/>
    </source>
</evidence>
<dbReference type="PROSITE" id="PS50089">
    <property type="entry name" value="ZF_RING_2"/>
    <property type="match status" value="1"/>
</dbReference>
<evidence type="ECO:0000259" key="5">
    <source>
        <dbReference type="PROSITE" id="PS50089"/>
    </source>
</evidence>
<reference evidence="6" key="2">
    <citation type="submission" date="2025-08" db="UniProtKB">
        <authorList>
            <consortium name="Ensembl"/>
        </authorList>
    </citation>
    <scope>IDENTIFICATION</scope>
</reference>
<accession>A0A8C4SIA1</accession>
<dbReference type="InterPro" id="IPR027370">
    <property type="entry name" value="Znf-RING_euk"/>
</dbReference>
<dbReference type="InterPro" id="IPR001841">
    <property type="entry name" value="Znf_RING"/>
</dbReference>
<evidence type="ECO:0000313" key="6">
    <source>
        <dbReference type="Ensembl" id="ENSECRP00000015093.1"/>
    </source>
</evidence>
<proteinExistence type="predicted"/>
<evidence type="ECO:0000256" key="2">
    <source>
        <dbReference type="ARBA" id="ARBA00022771"/>
    </source>
</evidence>
<organism evidence="6 7">
    <name type="scientific">Erpetoichthys calabaricus</name>
    <name type="common">Rope fish</name>
    <name type="synonym">Calamoichthys calabaricus</name>
    <dbReference type="NCBI Taxonomy" id="27687"/>
    <lineage>
        <taxon>Eukaryota</taxon>
        <taxon>Metazoa</taxon>
        <taxon>Chordata</taxon>
        <taxon>Craniata</taxon>
        <taxon>Vertebrata</taxon>
        <taxon>Euteleostomi</taxon>
        <taxon>Actinopterygii</taxon>
        <taxon>Polypteriformes</taxon>
        <taxon>Polypteridae</taxon>
        <taxon>Erpetoichthys</taxon>
    </lineage>
</organism>
<sequence length="165" mass="18428">QRYPEDLYLMAESQSSAPECPICFQPYNNAFRMPLKLPVCSHTFCLQCLCQICLFLKPSQTFLCPLCRTSTSVPVGGAPQFLLPAHQRSHICRVWMEGSELCHWRLQPPSAGFTYPSIHYLTHFPVQTHRAPVAILASSACKGEANPTWCHSMPGPFGNHLAKPA</sequence>
<dbReference type="Pfam" id="PF13445">
    <property type="entry name" value="zf-RING_UBOX"/>
    <property type="match status" value="1"/>
</dbReference>
<dbReference type="Proteomes" id="UP000694620">
    <property type="component" value="Chromosome 9"/>
</dbReference>
<dbReference type="GO" id="GO:0008270">
    <property type="term" value="F:zinc ion binding"/>
    <property type="evidence" value="ECO:0007669"/>
    <property type="project" value="UniProtKB-KW"/>
</dbReference>
<dbReference type="PANTHER" id="PTHR22791">
    <property type="entry name" value="RING-TYPE DOMAIN-CONTAINING PROTEIN"/>
    <property type="match status" value="1"/>
</dbReference>
<dbReference type="PROSITE" id="PS00518">
    <property type="entry name" value="ZF_RING_1"/>
    <property type="match status" value="1"/>
</dbReference>
<dbReference type="InterPro" id="IPR017907">
    <property type="entry name" value="Znf_RING_CS"/>
</dbReference>
<protein>
    <recommendedName>
        <fullName evidence="5">RING-type domain-containing protein</fullName>
    </recommendedName>
</protein>
<keyword evidence="2 4" id="KW-0863">Zinc-finger</keyword>
<dbReference type="GO" id="GO:0061630">
    <property type="term" value="F:ubiquitin protein ligase activity"/>
    <property type="evidence" value="ECO:0007669"/>
    <property type="project" value="TreeGrafter"/>
</dbReference>
<dbReference type="AlphaFoldDB" id="A0A8C4SIA1"/>
<dbReference type="SMART" id="SM00184">
    <property type="entry name" value="RING"/>
    <property type="match status" value="1"/>
</dbReference>
<dbReference type="GeneTree" id="ENSGT01010000223148"/>
<dbReference type="InterPro" id="IPR051435">
    <property type="entry name" value="RING_finger_E3_ubiq-ligases"/>
</dbReference>
<keyword evidence="7" id="KW-1185">Reference proteome</keyword>
<dbReference type="SUPFAM" id="SSF57850">
    <property type="entry name" value="RING/U-box"/>
    <property type="match status" value="1"/>
</dbReference>
<dbReference type="Gene3D" id="3.30.40.10">
    <property type="entry name" value="Zinc/RING finger domain, C3HC4 (zinc finger)"/>
    <property type="match status" value="1"/>
</dbReference>
<evidence type="ECO:0000256" key="1">
    <source>
        <dbReference type="ARBA" id="ARBA00022723"/>
    </source>
</evidence>
<feature type="domain" description="RING-type" evidence="5">
    <location>
        <begin position="20"/>
        <end position="68"/>
    </location>
</feature>
<dbReference type="GO" id="GO:0016567">
    <property type="term" value="P:protein ubiquitination"/>
    <property type="evidence" value="ECO:0007669"/>
    <property type="project" value="TreeGrafter"/>
</dbReference>
<keyword evidence="3" id="KW-0862">Zinc</keyword>
<name>A0A8C4SIA1_ERPCA</name>
<reference evidence="6" key="1">
    <citation type="submission" date="2021-06" db="EMBL/GenBank/DDBJ databases">
        <authorList>
            <consortium name="Wellcome Sanger Institute Data Sharing"/>
        </authorList>
    </citation>
    <scope>NUCLEOTIDE SEQUENCE [LARGE SCALE GENOMIC DNA]</scope>
</reference>
<reference evidence="6" key="3">
    <citation type="submission" date="2025-09" db="UniProtKB">
        <authorList>
            <consortium name="Ensembl"/>
        </authorList>
    </citation>
    <scope>IDENTIFICATION</scope>
</reference>
<evidence type="ECO:0000256" key="4">
    <source>
        <dbReference type="PROSITE-ProRule" id="PRU00175"/>
    </source>
</evidence>
<keyword evidence="1" id="KW-0479">Metal-binding</keyword>
<dbReference type="InterPro" id="IPR013083">
    <property type="entry name" value="Znf_RING/FYVE/PHD"/>
</dbReference>
<dbReference type="PANTHER" id="PTHR22791:SF30">
    <property type="entry name" value="RING FINGER PROTEIN 223-LIKE"/>
    <property type="match status" value="1"/>
</dbReference>
<dbReference type="Ensembl" id="ENSECRT00000015360.1">
    <property type="protein sequence ID" value="ENSECRP00000015093.1"/>
    <property type="gene ID" value="ENSECRG00000010064.1"/>
</dbReference>